<comment type="catalytic activity">
    <reaction evidence="8">
        <text>taurine(out) = taurine(in)</text>
        <dbReference type="Rhea" id="RHEA:66328"/>
        <dbReference type="ChEBI" id="CHEBI:507393"/>
    </reaction>
    <physiologicalReaction direction="left-to-right" evidence="8">
        <dbReference type="Rhea" id="RHEA:66329"/>
    </physiologicalReaction>
    <physiologicalReaction direction="right-to-left" evidence="8">
        <dbReference type="Rhea" id="RHEA:66330"/>
    </physiologicalReaction>
</comment>
<organism evidence="17 18">
    <name type="scientific">Oryzias melastigma</name>
    <name type="common">Marine medaka</name>
    <dbReference type="NCBI Taxonomy" id="30732"/>
    <lineage>
        <taxon>Eukaryota</taxon>
        <taxon>Metazoa</taxon>
        <taxon>Chordata</taxon>
        <taxon>Craniata</taxon>
        <taxon>Vertebrata</taxon>
        <taxon>Euteleostomi</taxon>
        <taxon>Actinopterygii</taxon>
        <taxon>Neopterygii</taxon>
        <taxon>Teleostei</taxon>
        <taxon>Neoteleostei</taxon>
        <taxon>Acanthomorphata</taxon>
        <taxon>Ovalentaria</taxon>
        <taxon>Atherinomorphae</taxon>
        <taxon>Beloniformes</taxon>
        <taxon>Adrianichthyidae</taxon>
        <taxon>Oryziinae</taxon>
        <taxon>Oryzias</taxon>
    </lineage>
</organism>
<feature type="transmembrane region" description="Helical" evidence="15">
    <location>
        <begin position="324"/>
        <end position="346"/>
    </location>
</feature>
<dbReference type="FunFam" id="1.20.1250.20:FF:000490">
    <property type="entry name" value="Solute carrier family 16 member 6"/>
    <property type="match status" value="1"/>
</dbReference>
<dbReference type="Pfam" id="PF07690">
    <property type="entry name" value="MFS_1"/>
    <property type="match status" value="1"/>
</dbReference>
<comment type="subcellular location">
    <subcellularLocation>
        <location evidence="1">Basolateral cell membrane</location>
        <topology evidence="1">Multi-pass membrane protein</topology>
    </subcellularLocation>
</comment>
<dbReference type="AlphaFoldDB" id="A0A3B3BH01"/>
<dbReference type="PROSITE" id="PS50850">
    <property type="entry name" value="MFS"/>
    <property type="match status" value="1"/>
</dbReference>
<evidence type="ECO:0000256" key="9">
    <source>
        <dbReference type="ARBA" id="ARBA00058516"/>
    </source>
</evidence>
<keyword evidence="18" id="KW-1185">Reference proteome</keyword>
<sequence>MTLCRLKDLKLLGPNKYSAAPDGGWGWAVAAAFFLVEIFTYGTIKVFGIFLLDLMTEFEESNSRVSWIVSIAVFVMTFNGPLASVMTNRFGYQFVVMVGGLLICSGTIATGFTTSVNQIYLTYGLVAGLGYCLTFLPTVTILSKYFNRRRSLVVAVASTGESLSLFALAPAYSAIRDQIGWRHTMMLIGALQSIVIVCGVLLRPIIIEPREPDDTDANKSFPKELEALQECEHVEGSIPEDCLRKEDEMIDGYGSTGVSDLKCLQEETNALLQKDGMKEAELKPERASQEKDETNRDVEKQIINEKSSDCSKLLDFSILRECSFILYSLFGLFATLGFFAPPLYVIELSVSHGVERDRAAFMLSIMAVAEILGRFFIGWILSRRLFSGRKLLVLLACVLVMTVDLVGFTLVKEFYGLAVCCALYGFFMGTISCTHIPLLAEDDVVGIERMNSAGGVYVFIQSFAGLAGPPLGGVLVDVTNNYGAAFYSCAIGMGLSALFLGLVRPAKNGMLCRRGRSKHSALDPPNKDGCEEQSGEQRTEIRSDCLNNSLQSGDRAAVCPEDDVGH</sequence>
<evidence type="ECO:0000256" key="1">
    <source>
        <dbReference type="ARBA" id="ARBA00004554"/>
    </source>
</evidence>
<dbReference type="InterPro" id="IPR011701">
    <property type="entry name" value="MFS"/>
</dbReference>
<evidence type="ECO:0000256" key="2">
    <source>
        <dbReference type="ARBA" id="ARBA00022448"/>
    </source>
</evidence>
<feature type="transmembrane region" description="Helical" evidence="15">
    <location>
        <begin position="452"/>
        <end position="472"/>
    </location>
</feature>
<keyword evidence="6 15" id="KW-1133">Transmembrane helix</keyword>
<keyword evidence="5 15" id="KW-0812">Transmembrane</keyword>
<dbReference type="STRING" id="30732.ENSOMEP00000004851"/>
<evidence type="ECO:0000256" key="10">
    <source>
        <dbReference type="ARBA" id="ARBA00064033"/>
    </source>
</evidence>
<evidence type="ECO:0000256" key="5">
    <source>
        <dbReference type="ARBA" id="ARBA00022692"/>
    </source>
</evidence>
<evidence type="ECO:0000256" key="8">
    <source>
        <dbReference type="ARBA" id="ARBA00050472"/>
    </source>
</evidence>
<feature type="transmembrane region" description="Helical" evidence="15">
    <location>
        <begin position="94"/>
        <end position="113"/>
    </location>
</feature>
<dbReference type="Proteomes" id="UP000261560">
    <property type="component" value="Unplaced"/>
</dbReference>
<feature type="transmembrane region" description="Helical" evidence="15">
    <location>
        <begin position="391"/>
        <end position="408"/>
    </location>
</feature>
<evidence type="ECO:0000313" key="17">
    <source>
        <dbReference type="Ensembl" id="ENSOMEP00000004851.1"/>
    </source>
</evidence>
<evidence type="ECO:0000256" key="12">
    <source>
        <dbReference type="ARBA" id="ARBA00076353"/>
    </source>
</evidence>
<feature type="transmembrane region" description="Helical" evidence="15">
    <location>
        <begin position="64"/>
        <end position="82"/>
    </location>
</feature>
<proteinExistence type="predicted"/>
<dbReference type="SUPFAM" id="SSF103473">
    <property type="entry name" value="MFS general substrate transporter"/>
    <property type="match status" value="1"/>
</dbReference>
<dbReference type="GO" id="GO:0008028">
    <property type="term" value="F:monocarboxylic acid transmembrane transporter activity"/>
    <property type="evidence" value="ECO:0007669"/>
    <property type="project" value="TreeGrafter"/>
</dbReference>
<comment type="subunit">
    <text evidence="10">Forms functional complexes with BSG/CD147 or EMB/GP70 ancillary proteins.</text>
</comment>
<keyword evidence="3" id="KW-1003">Cell membrane</keyword>
<dbReference type="PANTHER" id="PTHR11360:SF20">
    <property type="entry name" value="MONOCARBOXYLATE TRANSPORTER 7"/>
    <property type="match status" value="1"/>
</dbReference>
<dbReference type="InterPro" id="IPR020846">
    <property type="entry name" value="MFS_dom"/>
</dbReference>
<feature type="transmembrane region" description="Helical" evidence="15">
    <location>
        <begin position="119"/>
        <end position="140"/>
    </location>
</feature>
<name>A0A3B3BH01_ORYME</name>
<comment type="function">
    <text evidence="9">Monocarboxylate transporter selective for taurine. May associate with BSG/CD147 or EMB/GP70 ancillary proteins to mediate facilitative efflux or influx of taurine across the plasma membrane. The transport is pH- and sodium-independent. Rather low-affinity, is likely effective for taurine transport in tissues where taurine is present at high concentrations.</text>
</comment>
<feature type="region of interest" description="Disordered" evidence="14">
    <location>
        <begin position="516"/>
        <end position="538"/>
    </location>
</feature>
<feature type="transmembrane region" description="Helical" evidence="15">
    <location>
        <begin position="358"/>
        <end position="379"/>
    </location>
</feature>
<feature type="domain" description="Major facilitator superfamily (MFS) profile" evidence="16">
    <location>
        <begin position="26"/>
        <end position="508"/>
    </location>
</feature>
<reference evidence="17" key="1">
    <citation type="submission" date="2025-08" db="UniProtKB">
        <authorList>
            <consortium name="Ensembl"/>
        </authorList>
    </citation>
    <scope>IDENTIFICATION</scope>
</reference>
<evidence type="ECO:0000256" key="14">
    <source>
        <dbReference type="SAM" id="MobiDB-lite"/>
    </source>
</evidence>
<evidence type="ECO:0000256" key="4">
    <source>
        <dbReference type="ARBA" id="ARBA00022553"/>
    </source>
</evidence>
<feature type="compositionally biased region" description="Basic and acidic residues" evidence="14">
    <location>
        <begin position="525"/>
        <end position="538"/>
    </location>
</feature>
<reference evidence="17" key="2">
    <citation type="submission" date="2025-09" db="UniProtKB">
        <authorList>
            <consortium name="Ensembl"/>
        </authorList>
    </citation>
    <scope>IDENTIFICATION</scope>
</reference>
<evidence type="ECO:0000256" key="11">
    <source>
        <dbReference type="ARBA" id="ARBA00072172"/>
    </source>
</evidence>
<keyword evidence="2" id="KW-0813">Transport</keyword>
<feature type="transmembrane region" description="Helical" evidence="15">
    <location>
        <begin position="25"/>
        <end position="52"/>
    </location>
</feature>
<evidence type="ECO:0000256" key="7">
    <source>
        <dbReference type="ARBA" id="ARBA00023136"/>
    </source>
</evidence>
<dbReference type="GeneTree" id="ENSGT00940000155575"/>
<feature type="transmembrane region" description="Helical" evidence="15">
    <location>
        <begin position="414"/>
        <end position="440"/>
    </location>
</feature>
<evidence type="ECO:0000256" key="3">
    <source>
        <dbReference type="ARBA" id="ARBA00022475"/>
    </source>
</evidence>
<evidence type="ECO:0000256" key="13">
    <source>
        <dbReference type="ARBA" id="ARBA00079656"/>
    </source>
</evidence>
<dbReference type="OMA" id="CAVYGFF"/>
<dbReference type="PANTHER" id="PTHR11360">
    <property type="entry name" value="MONOCARBOXYLATE TRANSPORTER"/>
    <property type="match status" value="1"/>
</dbReference>
<evidence type="ECO:0000259" key="16">
    <source>
        <dbReference type="PROSITE" id="PS50850"/>
    </source>
</evidence>
<dbReference type="OrthoDB" id="8055603at2759"/>
<protein>
    <recommendedName>
        <fullName evidence="11">Monocarboxylate transporter 7</fullName>
    </recommendedName>
    <alternativeName>
        <fullName evidence="12">Monocarboxylate transporter 6</fullName>
    </alternativeName>
    <alternativeName>
        <fullName evidence="13">Solute carrier family 16 member 6</fullName>
    </alternativeName>
</protein>
<dbReference type="PaxDb" id="30732-ENSOMEP00000004851"/>
<dbReference type="InterPro" id="IPR036259">
    <property type="entry name" value="MFS_trans_sf"/>
</dbReference>
<accession>A0A3B3BH01</accession>
<dbReference type="InterPro" id="IPR030766">
    <property type="entry name" value="MCT7"/>
</dbReference>
<feature type="transmembrane region" description="Helical" evidence="15">
    <location>
        <begin position="484"/>
        <end position="503"/>
    </location>
</feature>
<evidence type="ECO:0000256" key="6">
    <source>
        <dbReference type="ARBA" id="ARBA00022989"/>
    </source>
</evidence>
<evidence type="ECO:0000313" key="18">
    <source>
        <dbReference type="Proteomes" id="UP000261560"/>
    </source>
</evidence>
<dbReference type="InterPro" id="IPR050327">
    <property type="entry name" value="Proton-linked_MCT"/>
</dbReference>
<evidence type="ECO:0000256" key="15">
    <source>
        <dbReference type="SAM" id="Phobius"/>
    </source>
</evidence>
<feature type="transmembrane region" description="Helical" evidence="15">
    <location>
        <begin position="152"/>
        <end position="175"/>
    </location>
</feature>
<dbReference type="FunFam" id="1.20.1250.20:FF:000326">
    <property type="entry name" value="Solute carrier family 16 member 6"/>
    <property type="match status" value="1"/>
</dbReference>
<dbReference type="GO" id="GO:0016323">
    <property type="term" value="C:basolateral plasma membrane"/>
    <property type="evidence" value="ECO:0007669"/>
    <property type="project" value="UniProtKB-SubCell"/>
</dbReference>
<feature type="transmembrane region" description="Helical" evidence="15">
    <location>
        <begin position="181"/>
        <end position="202"/>
    </location>
</feature>
<dbReference type="Ensembl" id="ENSOMET00000008464.1">
    <property type="protein sequence ID" value="ENSOMEP00000004851.1"/>
    <property type="gene ID" value="ENSOMEG00000005840.1"/>
</dbReference>
<dbReference type="Gene3D" id="1.20.1250.20">
    <property type="entry name" value="MFS general substrate transporter like domains"/>
    <property type="match status" value="1"/>
</dbReference>
<keyword evidence="7 15" id="KW-0472">Membrane</keyword>
<dbReference type="CDD" id="cd17422">
    <property type="entry name" value="MFS_MCT7"/>
    <property type="match status" value="1"/>
</dbReference>
<keyword evidence="4" id="KW-0597">Phosphoprotein</keyword>